<dbReference type="OrthoDB" id="5227681at2759"/>
<evidence type="ECO:0000256" key="11">
    <source>
        <dbReference type="ARBA" id="ARBA00023136"/>
    </source>
</evidence>
<evidence type="ECO:0000256" key="4">
    <source>
        <dbReference type="ARBA" id="ARBA00010883"/>
    </source>
</evidence>
<feature type="domain" description="PX" evidence="13">
    <location>
        <begin position="23"/>
        <end position="140"/>
    </location>
</feature>
<keyword evidence="10" id="KW-0446">Lipid-binding</keyword>
<evidence type="ECO:0000313" key="16">
    <source>
        <dbReference type="Proteomes" id="UP000001744"/>
    </source>
</evidence>
<dbReference type="HOGENOM" id="CLU_057172_2_2_1"/>
<dbReference type="GO" id="GO:0034499">
    <property type="term" value="P:late endosome to Golgi transport"/>
    <property type="evidence" value="ECO:0000318"/>
    <property type="project" value="GO_Central"/>
</dbReference>
<dbReference type="SUPFAM" id="SSF64268">
    <property type="entry name" value="PX domain"/>
    <property type="match status" value="1"/>
</dbReference>
<dbReference type="InterPro" id="IPR036871">
    <property type="entry name" value="PX_dom_sf"/>
</dbReference>
<evidence type="ECO:0000256" key="8">
    <source>
        <dbReference type="ARBA" id="ARBA00022927"/>
    </source>
</evidence>
<dbReference type="Pfam" id="PF00787">
    <property type="entry name" value="PX"/>
    <property type="match status" value="1"/>
</dbReference>
<evidence type="ECO:0000256" key="5">
    <source>
        <dbReference type="ARBA" id="ARBA00020436"/>
    </source>
</evidence>
<dbReference type="GO" id="GO:0031901">
    <property type="term" value="C:early endosome membrane"/>
    <property type="evidence" value="ECO:0000318"/>
    <property type="project" value="GO_Central"/>
</dbReference>
<evidence type="ECO:0000256" key="1">
    <source>
        <dbReference type="ARBA" id="ARBA00004179"/>
    </source>
</evidence>
<dbReference type="PANTHER" id="PTHR45963">
    <property type="entry name" value="RE52028P"/>
    <property type="match status" value="1"/>
</dbReference>
<keyword evidence="16" id="KW-1185">Reference proteome</keyword>
<reference evidence="14 16" key="1">
    <citation type="journal article" date="2011" name="Science">
        <title>Comparative functional genomics of the fission yeasts.</title>
        <authorList>
            <person name="Rhind N."/>
            <person name="Chen Z."/>
            <person name="Yassour M."/>
            <person name="Thompson D.A."/>
            <person name="Haas B.J."/>
            <person name="Habib N."/>
            <person name="Wapinski I."/>
            <person name="Roy S."/>
            <person name="Lin M.F."/>
            <person name="Heiman D.I."/>
            <person name="Young S.K."/>
            <person name="Furuya K."/>
            <person name="Guo Y."/>
            <person name="Pidoux A."/>
            <person name="Chen H.M."/>
            <person name="Robbertse B."/>
            <person name="Goldberg J.M."/>
            <person name="Aoki K."/>
            <person name="Bayne E.H."/>
            <person name="Berlin A.M."/>
            <person name="Desjardins C.A."/>
            <person name="Dobbs E."/>
            <person name="Dukaj L."/>
            <person name="Fan L."/>
            <person name="FitzGerald M.G."/>
            <person name="French C."/>
            <person name="Gujja S."/>
            <person name="Hansen K."/>
            <person name="Keifenheim D."/>
            <person name="Levin J.Z."/>
            <person name="Mosher R.A."/>
            <person name="Mueller C.A."/>
            <person name="Pfiffner J."/>
            <person name="Priest M."/>
            <person name="Russ C."/>
            <person name="Smialowska A."/>
            <person name="Swoboda P."/>
            <person name="Sykes S.M."/>
            <person name="Vaughn M."/>
            <person name="Vengrova S."/>
            <person name="Yoder R."/>
            <person name="Zeng Q."/>
            <person name="Allshire R."/>
            <person name="Baulcombe D."/>
            <person name="Birren B.W."/>
            <person name="Brown W."/>
            <person name="Ekwall K."/>
            <person name="Kellis M."/>
            <person name="Leatherwood J."/>
            <person name="Levin H."/>
            <person name="Margalit H."/>
            <person name="Martienssen R."/>
            <person name="Nieduszynski C.A."/>
            <person name="Spatafora J.W."/>
            <person name="Friedman N."/>
            <person name="Dalgaard J.Z."/>
            <person name="Baumann P."/>
            <person name="Niki H."/>
            <person name="Regev A."/>
            <person name="Nusbaum C."/>
        </authorList>
    </citation>
    <scope>NUCLEOTIDE SEQUENCE [LARGE SCALE GENOMIC DNA]</scope>
    <source>
        <strain evidence="16">yFS275 / FY16936</strain>
    </source>
</reference>
<proteinExistence type="inferred from homology"/>
<keyword evidence="6" id="KW-0813">Transport</keyword>
<dbReference type="OMA" id="NMYTDYE"/>
<comment type="similarity">
    <text evidence="4">Belongs to the sorting nexin family.</text>
</comment>
<evidence type="ECO:0000256" key="7">
    <source>
        <dbReference type="ARBA" id="ARBA00022490"/>
    </source>
</evidence>
<dbReference type="AlphaFoldDB" id="B6JVA7"/>
<protein>
    <recommendedName>
        <fullName evidence="5">Sorting nexin-3</fullName>
    </recommendedName>
</protein>
<dbReference type="InterPro" id="IPR051074">
    <property type="entry name" value="Sorting_Nexin"/>
</dbReference>
<keyword evidence="9" id="KW-0333">Golgi apparatus</keyword>
<gene>
    <name evidence="15" type="primary">snx3</name>
    <name evidence="14" type="ORF">SJAG_00314</name>
</gene>
<keyword evidence="7" id="KW-0963">Cytoplasm</keyword>
<dbReference type="GO" id="GO:0015031">
    <property type="term" value="P:protein transport"/>
    <property type="evidence" value="ECO:0007669"/>
    <property type="project" value="UniProtKB-KW"/>
</dbReference>
<keyword evidence="11" id="KW-0472">Membrane</keyword>
<dbReference type="PROSITE" id="PS50195">
    <property type="entry name" value="PX"/>
    <property type="match status" value="1"/>
</dbReference>
<evidence type="ECO:0000256" key="3">
    <source>
        <dbReference type="ARBA" id="ARBA00004496"/>
    </source>
</evidence>
<keyword evidence="8" id="KW-0653">Protein transport</keyword>
<evidence type="ECO:0000256" key="9">
    <source>
        <dbReference type="ARBA" id="ARBA00023034"/>
    </source>
</evidence>
<dbReference type="JaponicusDB" id="SJAG_00314">
    <property type="gene designation" value="snx3"/>
</dbReference>
<dbReference type="GO" id="GO:0032266">
    <property type="term" value="F:phosphatidylinositol-3-phosphate binding"/>
    <property type="evidence" value="ECO:0000318"/>
    <property type="project" value="GO_Central"/>
</dbReference>
<dbReference type="GO" id="GO:0030904">
    <property type="term" value="C:retromer complex"/>
    <property type="evidence" value="ECO:0000318"/>
    <property type="project" value="GO_Central"/>
</dbReference>
<organism evidence="14 16">
    <name type="scientific">Schizosaccharomyces japonicus (strain yFS275 / FY16936)</name>
    <name type="common">Fission yeast</name>
    <dbReference type="NCBI Taxonomy" id="402676"/>
    <lineage>
        <taxon>Eukaryota</taxon>
        <taxon>Fungi</taxon>
        <taxon>Dikarya</taxon>
        <taxon>Ascomycota</taxon>
        <taxon>Taphrinomycotina</taxon>
        <taxon>Schizosaccharomycetes</taxon>
        <taxon>Schizosaccharomycetales</taxon>
        <taxon>Schizosaccharomycetaceae</taxon>
        <taxon>Schizosaccharomyces</taxon>
    </lineage>
</organism>
<evidence type="ECO:0000256" key="10">
    <source>
        <dbReference type="ARBA" id="ARBA00023121"/>
    </source>
</evidence>
<evidence type="ECO:0000256" key="12">
    <source>
        <dbReference type="ARBA" id="ARBA00025533"/>
    </source>
</evidence>
<dbReference type="GO" id="GO:0000139">
    <property type="term" value="C:Golgi membrane"/>
    <property type="evidence" value="ECO:0007669"/>
    <property type="project" value="UniProtKB-SubCell"/>
</dbReference>
<dbReference type="PANTHER" id="PTHR45963:SF2">
    <property type="entry name" value="RE52028P"/>
    <property type="match status" value="1"/>
</dbReference>
<dbReference type="Gene3D" id="3.30.1520.10">
    <property type="entry name" value="Phox-like domain"/>
    <property type="match status" value="1"/>
</dbReference>
<dbReference type="VEuPathDB" id="FungiDB:SJAG_00314"/>
<dbReference type="GeneID" id="7049626"/>
<comment type="function">
    <text evidence="12">Required for retention of late Golgi membrane proteins. Component of the retrieval machinery that functions by direct interaction with the cytosolic tails of certain TGN membrane proteins during the sorting/budding process at the prevacuolar compartment. Binds phosphatidylinositol 3-phosphate (PtdIns(P3)).</text>
</comment>
<dbReference type="InterPro" id="IPR001683">
    <property type="entry name" value="PX_dom"/>
</dbReference>
<evidence type="ECO:0000256" key="2">
    <source>
        <dbReference type="ARBA" id="ARBA00004255"/>
    </source>
</evidence>
<dbReference type="Proteomes" id="UP000001744">
    <property type="component" value="Unassembled WGS sequence"/>
</dbReference>
<evidence type="ECO:0000256" key="6">
    <source>
        <dbReference type="ARBA" id="ARBA00022448"/>
    </source>
</evidence>
<accession>B6JVA7</accession>
<name>B6JVA7_SCHJY</name>
<dbReference type="STRING" id="402676.B6JVA7"/>
<dbReference type="EMBL" id="KE651166">
    <property type="protein sequence ID" value="EEB05308.1"/>
    <property type="molecule type" value="Genomic_DNA"/>
</dbReference>
<sequence>MDKLLRPEIPPQTTQEMYGVPENILEIDVVNPQTHGTGRHMFTTYEIQTRTNIPSFKFKVSSVRRRYSEFEQFRDILEREAGRIQIPPLPGKVFTHRFHDDVIEERRKGLEKFLRMVCSHPLLQTGSRSLSAFLQEQQFDARMWTS</sequence>
<evidence type="ECO:0000259" key="13">
    <source>
        <dbReference type="PROSITE" id="PS50195"/>
    </source>
</evidence>
<dbReference type="RefSeq" id="XP_002171601.1">
    <property type="nucleotide sequence ID" value="XM_002171565.1"/>
</dbReference>
<evidence type="ECO:0000313" key="14">
    <source>
        <dbReference type="EMBL" id="EEB05308.1"/>
    </source>
</evidence>
<dbReference type="eggNOG" id="KOG2527">
    <property type="taxonomic scope" value="Eukaryota"/>
</dbReference>
<dbReference type="SMART" id="SM00312">
    <property type="entry name" value="PX"/>
    <property type="match status" value="1"/>
</dbReference>
<evidence type="ECO:0000313" key="15">
    <source>
        <dbReference type="JaponicusDB" id="SJAG_00314"/>
    </source>
</evidence>
<comment type="subcellular location">
    <subcellularLocation>
        <location evidence="3">Cytoplasm</location>
    </subcellularLocation>
    <subcellularLocation>
        <location evidence="2">Golgi apparatus membrane</location>
        <topology evidence="2">Peripheral membrane protein</topology>
        <orientation evidence="2">Cytoplasmic side</orientation>
    </subcellularLocation>
    <subcellularLocation>
        <location evidence="1">Prevacuolar compartment membrane</location>
        <topology evidence="1">Peripheral membrane protein</topology>
        <orientation evidence="1">Cytoplasmic side</orientation>
    </subcellularLocation>
</comment>
<dbReference type="GO" id="GO:0032456">
    <property type="term" value="P:endocytic recycling"/>
    <property type="evidence" value="ECO:0000318"/>
    <property type="project" value="GO_Central"/>
</dbReference>